<evidence type="ECO:0000256" key="1">
    <source>
        <dbReference type="ARBA" id="ARBA00010641"/>
    </source>
</evidence>
<dbReference type="InterPro" id="IPR000838">
    <property type="entry name" value="RNA_pol_sigma70_ECF_CS"/>
</dbReference>
<keyword evidence="5 6" id="KW-0804">Transcription</keyword>
<protein>
    <recommendedName>
        <fullName evidence="6">RNA polymerase sigma factor</fullName>
    </recommendedName>
</protein>
<evidence type="ECO:0000313" key="10">
    <source>
        <dbReference type="Proteomes" id="UP000035489"/>
    </source>
</evidence>
<keyword evidence="4 6" id="KW-0238">DNA-binding</keyword>
<dbReference type="Proteomes" id="UP000035489">
    <property type="component" value="Unassembled WGS sequence"/>
</dbReference>
<keyword evidence="3 6" id="KW-0731">Sigma factor</keyword>
<comment type="caution">
    <text evidence="9">The sequence shown here is derived from an EMBL/GenBank/DDBJ whole genome shotgun (WGS) entry which is preliminary data.</text>
</comment>
<evidence type="ECO:0000256" key="4">
    <source>
        <dbReference type="ARBA" id="ARBA00023125"/>
    </source>
</evidence>
<sequence length="184" mass="20266">MTLPPDLRDGLLQAIPSMRAFAISLTGNVDQADDLVQEAMVRGLAYIDQFQPGTNIQAWLFTILRNQFHTAYRKRRREVEDPDGGIAARLAVPPEQDGHLDVEDLKGALAQLPIDQREALLLVGAQGFSYEEAAAICGARIGTIKSRINRARTRLADLLGVENPEDIGADRVLKATIFNETCTR</sequence>
<gene>
    <name evidence="9" type="ORF">AA309_31205</name>
</gene>
<dbReference type="AlphaFoldDB" id="A0A0H1R2Y5"/>
<dbReference type="NCBIfam" id="TIGR02937">
    <property type="entry name" value="sigma70-ECF"/>
    <property type="match status" value="1"/>
</dbReference>
<dbReference type="RefSeq" id="WP_047192917.1">
    <property type="nucleotide sequence ID" value="NZ_LCYG01000150.1"/>
</dbReference>
<dbReference type="InterPro" id="IPR014284">
    <property type="entry name" value="RNA_pol_sigma-70_dom"/>
</dbReference>
<dbReference type="PATRIC" id="fig|1225564.3.peg.1361"/>
<dbReference type="PANTHER" id="PTHR43133:SF25">
    <property type="entry name" value="RNA POLYMERASE SIGMA FACTOR RFAY-RELATED"/>
    <property type="match status" value="1"/>
</dbReference>
<dbReference type="SUPFAM" id="SSF88946">
    <property type="entry name" value="Sigma2 domain of RNA polymerase sigma factors"/>
    <property type="match status" value="1"/>
</dbReference>
<dbReference type="Pfam" id="PF04542">
    <property type="entry name" value="Sigma70_r2"/>
    <property type="match status" value="1"/>
</dbReference>
<evidence type="ECO:0000256" key="5">
    <source>
        <dbReference type="ARBA" id="ARBA00023163"/>
    </source>
</evidence>
<feature type="domain" description="RNA polymerase sigma-70 region 2" evidence="7">
    <location>
        <begin position="16"/>
        <end position="77"/>
    </location>
</feature>
<dbReference type="GO" id="GO:0003677">
    <property type="term" value="F:DNA binding"/>
    <property type="evidence" value="ECO:0007669"/>
    <property type="project" value="UniProtKB-KW"/>
</dbReference>
<dbReference type="OrthoDB" id="9803470at2"/>
<keyword evidence="2 6" id="KW-0805">Transcription regulation</keyword>
<organism evidence="9 10">
    <name type="scientific">Microvirga vignae</name>
    <dbReference type="NCBI Taxonomy" id="1225564"/>
    <lineage>
        <taxon>Bacteria</taxon>
        <taxon>Pseudomonadati</taxon>
        <taxon>Pseudomonadota</taxon>
        <taxon>Alphaproteobacteria</taxon>
        <taxon>Hyphomicrobiales</taxon>
        <taxon>Methylobacteriaceae</taxon>
        <taxon>Microvirga</taxon>
    </lineage>
</organism>
<dbReference type="InterPro" id="IPR007627">
    <property type="entry name" value="RNA_pol_sigma70_r2"/>
</dbReference>
<evidence type="ECO:0000256" key="2">
    <source>
        <dbReference type="ARBA" id="ARBA00023015"/>
    </source>
</evidence>
<dbReference type="Gene3D" id="1.10.10.10">
    <property type="entry name" value="Winged helix-like DNA-binding domain superfamily/Winged helix DNA-binding domain"/>
    <property type="match status" value="1"/>
</dbReference>
<name>A0A0H1R2Y5_9HYPH</name>
<accession>A0A0H1R2Y5</accession>
<dbReference type="InterPro" id="IPR036388">
    <property type="entry name" value="WH-like_DNA-bd_sf"/>
</dbReference>
<evidence type="ECO:0000259" key="8">
    <source>
        <dbReference type="Pfam" id="PF08281"/>
    </source>
</evidence>
<feature type="domain" description="RNA polymerase sigma factor 70 region 4 type 2" evidence="8">
    <location>
        <begin position="105"/>
        <end position="155"/>
    </location>
</feature>
<dbReference type="NCBIfam" id="NF009199">
    <property type="entry name" value="PRK12547.1"/>
    <property type="match status" value="1"/>
</dbReference>
<dbReference type="InterPro" id="IPR013324">
    <property type="entry name" value="RNA_pol_sigma_r3/r4-like"/>
</dbReference>
<dbReference type="STRING" id="1225564.AA309_31205"/>
<dbReference type="GO" id="GO:0006352">
    <property type="term" value="P:DNA-templated transcription initiation"/>
    <property type="evidence" value="ECO:0007669"/>
    <property type="project" value="InterPro"/>
</dbReference>
<comment type="similarity">
    <text evidence="1 6">Belongs to the sigma-70 factor family. ECF subfamily.</text>
</comment>
<reference evidence="9 10" key="1">
    <citation type="submission" date="2015-05" db="EMBL/GenBank/DDBJ databases">
        <title>Draft genome sequence of Microvirga vignae strain BR3299, a novel nitrogen fixing bacteria isolated from Brazil semi-aired region.</title>
        <authorList>
            <person name="Zilli J.E."/>
            <person name="Passos S.R."/>
            <person name="Leite J."/>
            <person name="Baldani J.I."/>
            <person name="Xavier G.R."/>
            <person name="Rumjaneck N.G."/>
            <person name="Simoes-Araujo J.L."/>
        </authorList>
    </citation>
    <scope>NUCLEOTIDE SEQUENCE [LARGE SCALE GENOMIC DNA]</scope>
    <source>
        <strain evidence="9 10">BR3299</strain>
    </source>
</reference>
<dbReference type="PANTHER" id="PTHR43133">
    <property type="entry name" value="RNA POLYMERASE ECF-TYPE SIGMA FACTO"/>
    <property type="match status" value="1"/>
</dbReference>
<dbReference type="InterPro" id="IPR013325">
    <property type="entry name" value="RNA_pol_sigma_r2"/>
</dbReference>
<dbReference type="SUPFAM" id="SSF88659">
    <property type="entry name" value="Sigma3 and sigma4 domains of RNA polymerase sigma factors"/>
    <property type="match status" value="1"/>
</dbReference>
<evidence type="ECO:0000256" key="6">
    <source>
        <dbReference type="RuleBase" id="RU000716"/>
    </source>
</evidence>
<dbReference type="Gene3D" id="1.10.1740.10">
    <property type="match status" value="1"/>
</dbReference>
<dbReference type="CDD" id="cd06171">
    <property type="entry name" value="Sigma70_r4"/>
    <property type="match status" value="1"/>
</dbReference>
<proteinExistence type="inferred from homology"/>
<dbReference type="PROSITE" id="PS01063">
    <property type="entry name" value="SIGMA70_ECF"/>
    <property type="match status" value="1"/>
</dbReference>
<dbReference type="GO" id="GO:0016987">
    <property type="term" value="F:sigma factor activity"/>
    <property type="evidence" value="ECO:0007669"/>
    <property type="project" value="UniProtKB-KW"/>
</dbReference>
<dbReference type="InterPro" id="IPR039425">
    <property type="entry name" value="RNA_pol_sigma-70-like"/>
</dbReference>
<dbReference type="InterPro" id="IPR013249">
    <property type="entry name" value="RNA_pol_sigma70_r4_t2"/>
</dbReference>
<dbReference type="EMBL" id="LCYG01000150">
    <property type="protein sequence ID" value="KLK89478.1"/>
    <property type="molecule type" value="Genomic_DNA"/>
</dbReference>
<evidence type="ECO:0000259" key="7">
    <source>
        <dbReference type="Pfam" id="PF04542"/>
    </source>
</evidence>
<keyword evidence="10" id="KW-1185">Reference proteome</keyword>
<evidence type="ECO:0000256" key="3">
    <source>
        <dbReference type="ARBA" id="ARBA00023082"/>
    </source>
</evidence>
<evidence type="ECO:0000313" key="9">
    <source>
        <dbReference type="EMBL" id="KLK89478.1"/>
    </source>
</evidence>
<dbReference type="Pfam" id="PF08281">
    <property type="entry name" value="Sigma70_r4_2"/>
    <property type="match status" value="1"/>
</dbReference>